<sequence>TNKLNGKKYVGSSVDLRRRLMEYYNANRLMKYNNMPINSALLKHGYQSFTLTILEFCDKNSIMSKEKYYFEIHEPEYNILKTPGSPSRGSATIENMRAAASQRSPETLAKLSEAQSKNIKVEVTDLETNTTTSYHSVRATARALGIDRRYILHYVYLNQDNPVLNRYTFKLLNDNNENSDSVNKQIVQKTSKRVEVTNVVTNEVTVYPTIGATARALGYRQPSISLYLKENRTNPFKGVHKFKLI</sequence>
<dbReference type="PROSITE" id="PS50164">
    <property type="entry name" value="GIY_YIG"/>
    <property type="match status" value="1"/>
</dbReference>
<keyword evidence="2" id="KW-0255">Endonuclease</keyword>
<organism evidence="2 3">
    <name type="scientific">Aspergillus ruber (strain CBS 135680)</name>
    <dbReference type="NCBI Taxonomy" id="1388766"/>
    <lineage>
        <taxon>Eukaryota</taxon>
        <taxon>Fungi</taxon>
        <taxon>Dikarya</taxon>
        <taxon>Ascomycota</taxon>
        <taxon>Pezizomycotina</taxon>
        <taxon>Eurotiomycetes</taxon>
        <taxon>Eurotiomycetidae</taxon>
        <taxon>Eurotiales</taxon>
        <taxon>Aspergillaceae</taxon>
        <taxon>Aspergillus</taxon>
        <taxon>Aspergillus subgen. Aspergillus</taxon>
    </lineage>
</organism>
<dbReference type="InterPro" id="IPR010896">
    <property type="entry name" value="NUMOD1"/>
</dbReference>
<evidence type="ECO:0000259" key="1">
    <source>
        <dbReference type="PROSITE" id="PS50164"/>
    </source>
</evidence>
<keyword evidence="2" id="KW-0378">Hydrolase</keyword>
<reference evidence="3" key="1">
    <citation type="journal article" date="2014" name="Nat. Commun.">
        <title>Genomic adaptations of the halophilic Dead Sea filamentous fungus Eurotium rubrum.</title>
        <authorList>
            <person name="Kis-Papo T."/>
            <person name="Weig A.R."/>
            <person name="Riley R."/>
            <person name="Persoh D."/>
            <person name="Salamov A."/>
            <person name="Sun H."/>
            <person name="Lipzen A."/>
            <person name="Wasser S.P."/>
            <person name="Rambold G."/>
            <person name="Grigoriev I.V."/>
            <person name="Nevo E."/>
        </authorList>
    </citation>
    <scope>NUCLEOTIDE SEQUENCE [LARGE SCALE GENOMIC DNA]</scope>
    <source>
        <strain evidence="3">CBS 135680</strain>
    </source>
</reference>
<dbReference type="OrthoDB" id="3798971at2759"/>
<keyword evidence="2" id="KW-0540">Nuclease</keyword>
<dbReference type="InterPro" id="IPR003647">
    <property type="entry name" value="Intron_nuc_1_rpt"/>
</dbReference>
<feature type="domain" description="GIY-YIG" evidence="1">
    <location>
        <begin position="1"/>
        <end position="79"/>
    </location>
</feature>
<dbReference type="Pfam" id="PF07453">
    <property type="entry name" value="NUMOD1"/>
    <property type="match status" value="2"/>
</dbReference>
<dbReference type="Gene3D" id="3.40.1440.10">
    <property type="entry name" value="GIY-YIG endonuclease"/>
    <property type="match status" value="1"/>
</dbReference>
<name>A0A017S166_ASPRC</name>
<dbReference type="Pfam" id="PF01541">
    <property type="entry name" value="GIY-YIG"/>
    <property type="match status" value="1"/>
</dbReference>
<dbReference type="GO" id="GO:0004519">
    <property type="term" value="F:endonuclease activity"/>
    <property type="evidence" value="ECO:0007669"/>
    <property type="project" value="UniProtKB-KW"/>
</dbReference>
<dbReference type="InterPro" id="IPR000305">
    <property type="entry name" value="GIY-YIG_endonuc"/>
</dbReference>
<dbReference type="SMART" id="SM00465">
    <property type="entry name" value="GIYc"/>
    <property type="match status" value="1"/>
</dbReference>
<dbReference type="STRING" id="1388766.A0A017S166"/>
<feature type="non-terminal residue" evidence="2">
    <location>
        <position position="1"/>
    </location>
</feature>
<dbReference type="SUPFAM" id="SSF82771">
    <property type="entry name" value="GIY-YIG endonuclease"/>
    <property type="match status" value="1"/>
</dbReference>
<dbReference type="HOGENOM" id="CLU_053906_1_0_1"/>
<evidence type="ECO:0000313" key="3">
    <source>
        <dbReference type="Proteomes" id="UP000019804"/>
    </source>
</evidence>
<dbReference type="EMBL" id="KK088497">
    <property type="protein sequence ID" value="EYE89915.1"/>
    <property type="molecule type" value="Genomic_DNA"/>
</dbReference>
<dbReference type="Proteomes" id="UP000019804">
    <property type="component" value="Unassembled WGS sequence"/>
</dbReference>
<dbReference type="InterPro" id="IPR006350">
    <property type="entry name" value="Intron_endoG1"/>
</dbReference>
<protein>
    <submittedName>
        <fullName evidence="2">GIY-YIG endonuclease</fullName>
    </submittedName>
</protein>
<dbReference type="RefSeq" id="XP_040633605.1">
    <property type="nucleotide sequence ID" value="XM_040785259.1"/>
</dbReference>
<accession>A0A017S166</accession>
<keyword evidence="3" id="KW-1185">Reference proteome</keyword>
<dbReference type="InterPro" id="IPR035901">
    <property type="entry name" value="GIY-YIG_endonuc_sf"/>
</dbReference>
<evidence type="ECO:0000313" key="2">
    <source>
        <dbReference type="EMBL" id="EYE89915.1"/>
    </source>
</evidence>
<proteinExistence type="predicted"/>
<dbReference type="AlphaFoldDB" id="A0A017S166"/>
<dbReference type="GeneID" id="63700383"/>
<dbReference type="NCBIfam" id="TIGR01453">
    <property type="entry name" value="grpIintron_endo"/>
    <property type="match status" value="1"/>
</dbReference>
<dbReference type="CDD" id="cd10445">
    <property type="entry name" value="GIY-YIG_bI1_like"/>
    <property type="match status" value="1"/>
</dbReference>
<dbReference type="SMART" id="SM00497">
    <property type="entry name" value="IENR1"/>
    <property type="match status" value="2"/>
</dbReference>
<gene>
    <name evidence="2" type="ORF">EURHEDRAFT_468399</name>
</gene>